<proteinExistence type="predicted"/>
<dbReference type="PANTHER" id="PTHR34203:SF15">
    <property type="entry name" value="SLL1173 PROTEIN"/>
    <property type="match status" value="1"/>
</dbReference>
<accession>A0A0F9WUR9</accession>
<sequence>MFQWKGIWLPDGETHLIEWMEQINKIVDGKPSYQYHKYEAAMKFVKKRRVAIDVGSHIGLWATHMARDFDLVHCFEPKLDHRKCWKKNMDGKTNSCLHAVALGEGTKQVTLFTGPSSSGDTRIDPLINGGVIPMTTLDSYKLEEVDFIKIDCEGYEYHVLKGAEETLLREKPVICVEQKPGHGQNFGLTELAGVEYLESLGAVRRGGIQGDFFLSWVD</sequence>
<reference evidence="2" key="1">
    <citation type="journal article" date="2015" name="Nature">
        <title>Complex archaea that bridge the gap between prokaryotes and eukaryotes.</title>
        <authorList>
            <person name="Spang A."/>
            <person name="Saw J.H."/>
            <person name="Jorgensen S.L."/>
            <person name="Zaremba-Niedzwiedzka K."/>
            <person name="Martijn J."/>
            <person name="Lind A.E."/>
            <person name="van Eijk R."/>
            <person name="Schleper C."/>
            <person name="Guy L."/>
            <person name="Ettema T.J."/>
        </authorList>
    </citation>
    <scope>NUCLEOTIDE SEQUENCE</scope>
</reference>
<evidence type="ECO:0000313" key="2">
    <source>
        <dbReference type="EMBL" id="KKN90106.1"/>
    </source>
</evidence>
<dbReference type="NCBIfam" id="TIGR01444">
    <property type="entry name" value="fkbM_fam"/>
    <property type="match status" value="1"/>
</dbReference>
<name>A0A0F9WUR9_9ZZZZ</name>
<comment type="caution">
    <text evidence="2">The sequence shown here is derived from an EMBL/GenBank/DDBJ whole genome shotgun (WGS) entry which is preliminary data.</text>
</comment>
<gene>
    <name evidence="2" type="ORF">LCGC14_0232190</name>
</gene>
<organism evidence="2">
    <name type="scientific">marine sediment metagenome</name>
    <dbReference type="NCBI Taxonomy" id="412755"/>
    <lineage>
        <taxon>unclassified sequences</taxon>
        <taxon>metagenomes</taxon>
        <taxon>ecological metagenomes</taxon>
    </lineage>
</organism>
<protein>
    <recommendedName>
        <fullName evidence="1">Methyltransferase FkbM domain-containing protein</fullName>
    </recommendedName>
</protein>
<dbReference type="Gene3D" id="3.40.50.150">
    <property type="entry name" value="Vaccinia Virus protein VP39"/>
    <property type="match status" value="1"/>
</dbReference>
<dbReference type="InterPro" id="IPR052514">
    <property type="entry name" value="SAM-dependent_MTase"/>
</dbReference>
<dbReference type="Pfam" id="PF05050">
    <property type="entry name" value="Methyltransf_21"/>
    <property type="match status" value="1"/>
</dbReference>
<dbReference type="InterPro" id="IPR006342">
    <property type="entry name" value="FkbM_mtfrase"/>
</dbReference>
<dbReference type="EMBL" id="LAZR01000113">
    <property type="protein sequence ID" value="KKN90106.1"/>
    <property type="molecule type" value="Genomic_DNA"/>
</dbReference>
<feature type="domain" description="Methyltransferase FkbM" evidence="1">
    <location>
        <begin position="53"/>
        <end position="185"/>
    </location>
</feature>
<evidence type="ECO:0000259" key="1">
    <source>
        <dbReference type="Pfam" id="PF05050"/>
    </source>
</evidence>
<dbReference type="SUPFAM" id="SSF53335">
    <property type="entry name" value="S-adenosyl-L-methionine-dependent methyltransferases"/>
    <property type="match status" value="1"/>
</dbReference>
<dbReference type="InterPro" id="IPR029063">
    <property type="entry name" value="SAM-dependent_MTases_sf"/>
</dbReference>
<dbReference type="AlphaFoldDB" id="A0A0F9WUR9"/>
<dbReference type="PANTHER" id="PTHR34203">
    <property type="entry name" value="METHYLTRANSFERASE, FKBM FAMILY PROTEIN"/>
    <property type="match status" value="1"/>
</dbReference>